<sequence>MLNWDVQDVRRYKDKPFEFEEKLDLTEELKTRSKEDILDATPVEVKGQLFNDNGLVISDVKVKTILKVPSTRSLLPVELPVDIRINEAYNIDDVATDDLENLEDSNVIITIDDENPTINVYESIIDNILLSIPSKVLTKKEEQDNIMPSGKNWEVLSEDEFKKQKEEEHVNPEFAKLKDLFKNNSEEE</sequence>
<name>A0A0R2LLH7_9LACO</name>
<proteinExistence type="predicted"/>
<protein>
    <recommendedName>
        <fullName evidence="3">Nucleic acid-binding protein</fullName>
    </recommendedName>
</protein>
<organism evidence="1 2">
    <name type="scientific">Companilactobacillus kimchiensis</name>
    <dbReference type="NCBI Taxonomy" id="993692"/>
    <lineage>
        <taxon>Bacteria</taxon>
        <taxon>Bacillati</taxon>
        <taxon>Bacillota</taxon>
        <taxon>Bacilli</taxon>
        <taxon>Lactobacillales</taxon>
        <taxon>Lactobacillaceae</taxon>
        <taxon>Companilactobacillus</taxon>
    </lineage>
</organism>
<dbReference type="Proteomes" id="UP000051006">
    <property type="component" value="Unassembled WGS sequence"/>
</dbReference>
<dbReference type="STRING" id="993692.IV57_GL002389"/>
<accession>A0A0R2LLH7</accession>
<comment type="caution">
    <text evidence="1">The sequence shown here is derived from an EMBL/GenBank/DDBJ whole genome shotgun (WGS) entry which is preliminary data.</text>
</comment>
<evidence type="ECO:0000313" key="1">
    <source>
        <dbReference type="EMBL" id="KRN99783.1"/>
    </source>
</evidence>
<dbReference type="PATRIC" id="fig|993692.3.peg.2433"/>
<dbReference type="RefSeq" id="WP_057880496.1">
    <property type="nucleotide sequence ID" value="NZ_JQCF01000007.1"/>
</dbReference>
<gene>
    <name evidence="1" type="ORF">IV57_GL002389</name>
</gene>
<dbReference type="OrthoDB" id="9790372at2"/>
<dbReference type="EMBL" id="JQCF01000007">
    <property type="protein sequence ID" value="KRN99783.1"/>
    <property type="molecule type" value="Genomic_DNA"/>
</dbReference>
<keyword evidence="2" id="KW-1185">Reference proteome</keyword>
<reference evidence="1 2" key="1">
    <citation type="journal article" date="2015" name="Genome Announc.">
        <title>Expanding the biotechnology potential of lactobacilli through comparative genomics of 213 strains and associated genera.</title>
        <authorList>
            <person name="Sun Z."/>
            <person name="Harris H.M."/>
            <person name="McCann A."/>
            <person name="Guo C."/>
            <person name="Argimon S."/>
            <person name="Zhang W."/>
            <person name="Yang X."/>
            <person name="Jeffery I.B."/>
            <person name="Cooney J.C."/>
            <person name="Kagawa T.F."/>
            <person name="Liu W."/>
            <person name="Song Y."/>
            <person name="Salvetti E."/>
            <person name="Wrobel A."/>
            <person name="Rasinkangas P."/>
            <person name="Parkhill J."/>
            <person name="Rea M.C."/>
            <person name="O'Sullivan O."/>
            <person name="Ritari J."/>
            <person name="Douillard F.P."/>
            <person name="Paul Ross R."/>
            <person name="Yang R."/>
            <person name="Briner A.E."/>
            <person name="Felis G.E."/>
            <person name="de Vos W.M."/>
            <person name="Barrangou R."/>
            <person name="Klaenhammer T.R."/>
            <person name="Caufield P.W."/>
            <person name="Cui Y."/>
            <person name="Zhang H."/>
            <person name="O'Toole P.W."/>
        </authorList>
    </citation>
    <scope>NUCLEOTIDE SEQUENCE [LARGE SCALE GENOMIC DNA]</scope>
    <source>
        <strain evidence="1 2">DSM 24716</strain>
    </source>
</reference>
<evidence type="ECO:0008006" key="3">
    <source>
        <dbReference type="Google" id="ProtNLM"/>
    </source>
</evidence>
<dbReference type="Pfam" id="PF02620">
    <property type="entry name" value="YceD"/>
    <property type="match status" value="1"/>
</dbReference>
<dbReference type="AlphaFoldDB" id="A0A0R2LLH7"/>
<dbReference type="InterPro" id="IPR003772">
    <property type="entry name" value="YceD"/>
</dbReference>
<evidence type="ECO:0000313" key="2">
    <source>
        <dbReference type="Proteomes" id="UP000051006"/>
    </source>
</evidence>